<dbReference type="Gene3D" id="3.40.190.10">
    <property type="entry name" value="Periplasmic binding protein-like II"/>
    <property type="match status" value="3"/>
</dbReference>
<sequence length="746" mass="84808">MATTFVFMLDIGILLLLFGNVVRSTGLMPCAEFFGPTTTPKPSNVPGAGGIILRELHSCEWSNFVAFTDTNSSGNAYDFQSYIRQEVLLQWQRPFVEIELSDSAIDEEIPYLVHELYELRGLTNYLITSSRAAEILKAFNVMFAEIGISTLMPQKIKLIVVTNYTVSETLSRELLDSVYDNIAIFTLEGTDLASVYTVMWRQNRVRDLDYVLHENLGKSACNIFPNVRHGLNQRRLVGASKEWIGDVTVKRNDQTGQYEYIGFAVDVMDIIADSLNFTYTLTPKPGCGGHTTWEMLVEQVVNRDVDFGLSLWPLSSTYFFNHTVTFPVLYDQMVGAYIYKHEPNISDSPVLGIFQFIVYICIMSALIFTIFLYSFLEKSIWNPPPKEDSESEVNSVDPSTSHQSVMSELYDDIPSEHFETFHNFRFVTRSYPSYTKAFVYTSSTQSTATDSLEEVIDKTTVSHENEDRRPFHYFKFDMPSVEIVFGFIGSMFNQGSLPAASSMSARFLLWSWSFMLVMLSAIYTGSLTAGLIKQKTAVPFSTVPDMLDSGEYAWGVVAGASILKTLQEAEIGSTWKRFYDNVEAVEYSNNTPFSTRNLLTMIQARKLVVFFDKRPLLYLKNNEHVTDMVIMEDTLIDNNLGFIMSPDSELTASFSKQISLLMETGILKYLSRKWELDQDERKELEDGNEKQRLDVWFVMWAVVASAVGIGIASMVLAVELTITRVKSYCYYLRQKERDFSVTDVDI</sequence>
<evidence type="ECO:0000256" key="9">
    <source>
        <dbReference type="SAM" id="SignalP"/>
    </source>
</evidence>
<evidence type="ECO:0000256" key="2">
    <source>
        <dbReference type="ARBA" id="ARBA00022475"/>
    </source>
</evidence>
<dbReference type="SUPFAM" id="SSF53850">
    <property type="entry name" value="Periplasmic binding protein-like II"/>
    <property type="match status" value="1"/>
</dbReference>
<keyword evidence="6" id="KW-0675">Receptor</keyword>
<dbReference type="InterPro" id="IPR001320">
    <property type="entry name" value="Iontro_rcpt_C"/>
</dbReference>
<evidence type="ECO:0000259" key="10">
    <source>
        <dbReference type="Pfam" id="PF00060"/>
    </source>
</evidence>
<keyword evidence="9" id="KW-0732">Signal</keyword>
<dbReference type="InterPro" id="IPR052192">
    <property type="entry name" value="Insect_Ionotropic_Sensory_Rcpt"/>
</dbReference>
<evidence type="ECO:0000256" key="4">
    <source>
        <dbReference type="ARBA" id="ARBA00022989"/>
    </source>
</evidence>
<protein>
    <submittedName>
        <fullName evidence="12">Uncharacterized protein LOC118477263</fullName>
    </submittedName>
</protein>
<evidence type="ECO:0000256" key="6">
    <source>
        <dbReference type="ARBA" id="ARBA00023170"/>
    </source>
</evidence>
<feature type="chain" id="PRO_5047118480" evidence="9">
    <location>
        <begin position="25"/>
        <end position="746"/>
    </location>
</feature>
<name>A0ABM1VPA0_APLCA</name>
<keyword evidence="7" id="KW-0325">Glycoprotein</keyword>
<evidence type="ECO:0000256" key="1">
    <source>
        <dbReference type="ARBA" id="ARBA00004651"/>
    </source>
</evidence>
<evidence type="ECO:0000256" key="7">
    <source>
        <dbReference type="ARBA" id="ARBA00023180"/>
    </source>
</evidence>
<feature type="signal peptide" evidence="9">
    <location>
        <begin position="1"/>
        <end position="24"/>
    </location>
</feature>
<proteinExistence type="predicted"/>
<evidence type="ECO:0000313" key="12">
    <source>
        <dbReference type="RefSeq" id="XP_035824242.1"/>
    </source>
</evidence>
<reference evidence="12" key="1">
    <citation type="submission" date="2025-08" db="UniProtKB">
        <authorList>
            <consortium name="RefSeq"/>
        </authorList>
    </citation>
    <scope>IDENTIFICATION</scope>
</reference>
<dbReference type="RefSeq" id="XP_035824242.1">
    <property type="nucleotide sequence ID" value="XM_035968349.1"/>
</dbReference>
<feature type="transmembrane region" description="Helical" evidence="8">
    <location>
        <begin position="356"/>
        <end position="376"/>
    </location>
</feature>
<keyword evidence="2" id="KW-1003">Cell membrane</keyword>
<keyword evidence="5 8" id="KW-0472">Membrane</keyword>
<dbReference type="PANTHER" id="PTHR42643">
    <property type="entry name" value="IONOTROPIC RECEPTOR 20A-RELATED"/>
    <property type="match status" value="1"/>
</dbReference>
<feature type="transmembrane region" description="Helical" evidence="8">
    <location>
        <begin position="695"/>
        <end position="718"/>
    </location>
</feature>
<keyword evidence="3 8" id="KW-0812">Transmembrane</keyword>
<keyword evidence="4 8" id="KW-1133">Transmembrane helix</keyword>
<dbReference type="Proteomes" id="UP000694888">
    <property type="component" value="Unplaced"/>
</dbReference>
<dbReference type="PANTHER" id="PTHR42643:SF24">
    <property type="entry name" value="IONOTROPIC RECEPTOR 60A"/>
    <property type="match status" value="1"/>
</dbReference>
<gene>
    <name evidence="12" type="primary">LOC118477263</name>
</gene>
<feature type="domain" description="Ionotropic glutamate receptor C-terminal" evidence="10">
    <location>
        <begin position="483"/>
        <end position="548"/>
    </location>
</feature>
<evidence type="ECO:0000256" key="3">
    <source>
        <dbReference type="ARBA" id="ARBA00022692"/>
    </source>
</evidence>
<accession>A0ABM1VPA0</accession>
<evidence type="ECO:0000256" key="5">
    <source>
        <dbReference type="ARBA" id="ARBA00023136"/>
    </source>
</evidence>
<evidence type="ECO:0000256" key="8">
    <source>
        <dbReference type="SAM" id="Phobius"/>
    </source>
</evidence>
<keyword evidence="11" id="KW-1185">Reference proteome</keyword>
<comment type="subcellular location">
    <subcellularLocation>
        <location evidence="1">Cell membrane</location>
        <topology evidence="1">Multi-pass membrane protein</topology>
    </subcellularLocation>
</comment>
<organism evidence="11 12">
    <name type="scientific">Aplysia californica</name>
    <name type="common">California sea hare</name>
    <dbReference type="NCBI Taxonomy" id="6500"/>
    <lineage>
        <taxon>Eukaryota</taxon>
        <taxon>Metazoa</taxon>
        <taxon>Spiralia</taxon>
        <taxon>Lophotrochozoa</taxon>
        <taxon>Mollusca</taxon>
        <taxon>Gastropoda</taxon>
        <taxon>Heterobranchia</taxon>
        <taxon>Euthyneura</taxon>
        <taxon>Tectipleura</taxon>
        <taxon>Aplysiida</taxon>
        <taxon>Aplysioidea</taxon>
        <taxon>Aplysiidae</taxon>
        <taxon>Aplysia</taxon>
    </lineage>
</organism>
<dbReference type="GeneID" id="118477263"/>
<feature type="transmembrane region" description="Helical" evidence="8">
    <location>
        <begin position="507"/>
        <end position="532"/>
    </location>
</feature>
<dbReference type="Pfam" id="PF00060">
    <property type="entry name" value="Lig_chan"/>
    <property type="match status" value="1"/>
</dbReference>
<evidence type="ECO:0000313" key="11">
    <source>
        <dbReference type="Proteomes" id="UP000694888"/>
    </source>
</evidence>